<keyword evidence="1" id="KW-0812">Transmembrane</keyword>
<reference evidence="3 4" key="2">
    <citation type="journal article" date="2022" name="Int. J. Syst. Evol. Microbiol.">
        <title>Strains of Bradyrhizobium barranii sp. nov. associated with legumes native to Canada are symbionts of soybeans and belong to different subspecies (subsp. barranii subsp. nov. and subsp. apii subsp. nov.) and symbiovars (sv. glycinearum and sv. septentrionale).</title>
        <authorList>
            <person name="Bromfield E.S.P."/>
            <person name="Cloutier S."/>
            <person name="Wasai-Hara S."/>
            <person name="Minamisawa K."/>
        </authorList>
    </citation>
    <scope>NUCLEOTIDE SEQUENCE [LARGE SCALE GENOMIC DNA]</scope>
    <source>
        <strain evidence="3 4">144S4</strain>
    </source>
</reference>
<evidence type="ECO:0000313" key="4">
    <source>
        <dbReference type="Proteomes" id="UP000664702"/>
    </source>
</evidence>
<dbReference type="RefSeq" id="WP_208086814.1">
    <property type="nucleotide sequence ID" value="NZ_CP086136.1"/>
</dbReference>
<proteinExistence type="predicted"/>
<evidence type="ECO:0000313" key="3">
    <source>
        <dbReference type="EMBL" id="UEM08426.1"/>
    </source>
</evidence>
<accession>A0A939S2R6</accession>
<sequence>MDEPRIGISLGEDTERLLQDVLGEVDDDDLYIERELEESEGLAGEPITFGVIIGGSAVVLSAVLRLIERRLEHKRQWKAMKMVAEGFQSHPELGKLLAQIAKKNADVSITYGIAKEAWASKRQ</sequence>
<organism evidence="2">
    <name type="scientific">Bradyrhizobium barranii subsp. barranii</name>
    <dbReference type="NCBI Taxonomy" id="2823807"/>
    <lineage>
        <taxon>Bacteria</taxon>
        <taxon>Pseudomonadati</taxon>
        <taxon>Pseudomonadota</taxon>
        <taxon>Alphaproteobacteria</taxon>
        <taxon>Hyphomicrobiales</taxon>
        <taxon>Nitrobacteraceae</taxon>
        <taxon>Bradyrhizobium</taxon>
        <taxon>Bradyrhizobium barranii</taxon>
    </lineage>
</organism>
<protein>
    <submittedName>
        <fullName evidence="2">Uncharacterized protein</fullName>
    </submittedName>
</protein>
<dbReference type="EMBL" id="CP086136">
    <property type="protein sequence ID" value="UEM08426.1"/>
    <property type="molecule type" value="Genomic_DNA"/>
</dbReference>
<evidence type="ECO:0000256" key="1">
    <source>
        <dbReference type="SAM" id="Phobius"/>
    </source>
</evidence>
<dbReference type="EMBL" id="JAGEMI010000001">
    <property type="protein sequence ID" value="MBO1864789.1"/>
    <property type="molecule type" value="Genomic_DNA"/>
</dbReference>
<keyword evidence="1" id="KW-1133">Transmembrane helix</keyword>
<gene>
    <name evidence="3" type="ORF">J4G43_026920</name>
    <name evidence="2" type="ORF">J4G43_28910</name>
</gene>
<evidence type="ECO:0000313" key="2">
    <source>
        <dbReference type="EMBL" id="MBO1864789.1"/>
    </source>
</evidence>
<name>A0A939S2R6_9BRAD</name>
<reference evidence="2" key="1">
    <citation type="submission" date="2021-03" db="EMBL/GenBank/DDBJ databases">
        <title>Whole Genome Sequence of Bradyrhizobium sp. Strain 144S4.</title>
        <authorList>
            <person name="Bromfield E.S.P."/>
            <person name="Cloutier S."/>
        </authorList>
    </citation>
    <scope>NUCLEOTIDE SEQUENCE [LARGE SCALE GENOMIC DNA]</scope>
    <source>
        <strain evidence="2">144S4</strain>
    </source>
</reference>
<dbReference type="KEGG" id="bban:J4G43_026920"/>
<keyword evidence="1" id="KW-0472">Membrane</keyword>
<dbReference type="AlphaFoldDB" id="A0A939S2R6"/>
<feature type="transmembrane region" description="Helical" evidence="1">
    <location>
        <begin position="47"/>
        <end position="67"/>
    </location>
</feature>
<dbReference type="Proteomes" id="UP000664702">
    <property type="component" value="Chromosome"/>
</dbReference>